<evidence type="ECO:0000259" key="13">
    <source>
        <dbReference type="Pfam" id="PF18075"/>
    </source>
</evidence>
<organism evidence="14 15">
    <name type="scientific">Aquirufa avitistagni</name>
    <dbReference type="NCBI Taxonomy" id="3104728"/>
    <lineage>
        <taxon>Bacteria</taxon>
        <taxon>Pseudomonadati</taxon>
        <taxon>Bacteroidota</taxon>
        <taxon>Cytophagia</taxon>
        <taxon>Cytophagales</taxon>
        <taxon>Flectobacillaceae</taxon>
        <taxon>Aquirufa</taxon>
    </lineage>
</organism>
<evidence type="ECO:0000256" key="10">
    <source>
        <dbReference type="PIRNR" id="PIRNR003097"/>
    </source>
</evidence>
<feature type="domain" description="ABC3 transporter permease C-terminal" evidence="12">
    <location>
        <begin position="167"/>
        <end position="285"/>
    </location>
</feature>
<dbReference type="RefSeq" id="WP_377982649.1">
    <property type="nucleotide sequence ID" value="NZ_JBBKXZ010000001.1"/>
</dbReference>
<comment type="similarity">
    <text evidence="2 10">Belongs to the ABC-4 integral membrane protein family. FtsX subfamily.</text>
</comment>
<keyword evidence="5 10" id="KW-0132">Cell division</keyword>
<evidence type="ECO:0000256" key="1">
    <source>
        <dbReference type="ARBA" id="ARBA00004651"/>
    </source>
</evidence>
<feature type="transmembrane region" description="Helical" evidence="11">
    <location>
        <begin position="259"/>
        <end position="278"/>
    </location>
</feature>
<keyword evidence="6 11" id="KW-0812">Transmembrane</keyword>
<feature type="transmembrane region" description="Helical" evidence="11">
    <location>
        <begin position="212"/>
        <end position="238"/>
    </location>
</feature>
<evidence type="ECO:0000256" key="9">
    <source>
        <dbReference type="ARBA" id="ARBA00023306"/>
    </source>
</evidence>
<gene>
    <name evidence="14" type="ORF">U0R10_03945</name>
</gene>
<keyword evidence="9 10" id="KW-0131">Cell cycle</keyword>
<keyword evidence="7 11" id="KW-1133">Transmembrane helix</keyword>
<dbReference type="InterPro" id="IPR004513">
    <property type="entry name" value="FtsX"/>
</dbReference>
<evidence type="ECO:0000256" key="11">
    <source>
        <dbReference type="SAM" id="Phobius"/>
    </source>
</evidence>
<comment type="caution">
    <text evidence="14">The sequence shown here is derived from an EMBL/GenBank/DDBJ whole genome shotgun (WGS) entry which is preliminary data.</text>
</comment>
<dbReference type="Pfam" id="PF02687">
    <property type="entry name" value="FtsX"/>
    <property type="match status" value="1"/>
</dbReference>
<dbReference type="InterPro" id="IPR003838">
    <property type="entry name" value="ABC3_permease_C"/>
</dbReference>
<protein>
    <recommendedName>
        <fullName evidence="3 10">Cell division protein FtsX</fullName>
    </recommendedName>
</protein>
<keyword evidence="4 10" id="KW-1003">Cell membrane</keyword>
<dbReference type="PANTHER" id="PTHR47755:SF1">
    <property type="entry name" value="CELL DIVISION PROTEIN FTSX"/>
    <property type="match status" value="1"/>
</dbReference>
<sequence>MKNNTIKSTSINSMMIASISGLSFIIGLFFVLLTGANYWGDHLKKQMNIYVYLDDSLTINEIKATILLMKRSNYVNSKDVQFVSKEKTAREFLASSHENYEELLGDVNPFKNLVILGIQDSVKSNLKLNQLVTKFKSINGVFDVSYPTNFLLTLSPKIKVITSIISILSLLLIFWIYLQLSNYVRLNIHANRLLIKSMQLLGSTNGFILKPYILNALLIGVIGSIIGYLLINILLYFVTMQIPEIQSIYLEISNQIQLFSANIIFCVLFCLISTIIAVNKYLKTSHINLI</sequence>
<evidence type="ECO:0000313" key="15">
    <source>
        <dbReference type="Proteomes" id="UP001598138"/>
    </source>
</evidence>
<dbReference type="Proteomes" id="UP001598138">
    <property type="component" value="Unassembled WGS sequence"/>
</dbReference>
<proteinExistence type="inferred from homology"/>
<evidence type="ECO:0000256" key="8">
    <source>
        <dbReference type="ARBA" id="ARBA00023136"/>
    </source>
</evidence>
<feature type="transmembrane region" description="Helical" evidence="11">
    <location>
        <begin position="160"/>
        <end position="178"/>
    </location>
</feature>
<dbReference type="InterPro" id="IPR040690">
    <property type="entry name" value="FtsX_ECD"/>
</dbReference>
<keyword evidence="15" id="KW-1185">Reference proteome</keyword>
<name>A0ABW6DAJ0_9BACT</name>
<dbReference type="Pfam" id="PF18075">
    <property type="entry name" value="FtsX_ECD"/>
    <property type="match status" value="1"/>
</dbReference>
<dbReference type="PIRSF" id="PIRSF003097">
    <property type="entry name" value="FtsX"/>
    <property type="match status" value="1"/>
</dbReference>
<feature type="domain" description="FtsX extracellular" evidence="13">
    <location>
        <begin position="48"/>
        <end position="144"/>
    </location>
</feature>
<accession>A0ABW6DAJ0</accession>
<evidence type="ECO:0000256" key="6">
    <source>
        <dbReference type="ARBA" id="ARBA00022692"/>
    </source>
</evidence>
<feature type="transmembrane region" description="Helical" evidence="11">
    <location>
        <begin position="15"/>
        <end position="39"/>
    </location>
</feature>
<evidence type="ECO:0000256" key="2">
    <source>
        <dbReference type="ARBA" id="ARBA00007379"/>
    </source>
</evidence>
<evidence type="ECO:0000256" key="7">
    <source>
        <dbReference type="ARBA" id="ARBA00022989"/>
    </source>
</evidence>
<comment type="subcellular location">
    <subcellularLocation>
        <location evidence="1">Cell membrane</location>
        <topology evidence="1">Multi-pass membrane protein</topology>
    </subcellularLocation>
</comment>
<keyword evidence="8 10" id="KW-0472">Membrane</keyword>
<evidence type="ECO:0000256" key="4">
    <source>
        <dbReference type="ARBA" id="ARBA00022475"/>
    </source>
</evidence>
<evidence type="ECO:0000259" key="12">
    <source>
        <dbReference type="Pfam" id="PF02687"/>
    </source>
</evidence>
<dbReference type="PANTHER" id="PTHR47755">
    <property type="entry name" value="CELL DIVISION PROTEIN FTSX"/>
    <property type="match status" value="1"/>
</dbReference>
<evidence type="ECO:0000256" key="3">
    <source>
        <dbReference type="ARBA" id="ARBA00021907"/>
    </source>
</evidence>
<evidence type="ECO:0000313" key="14">
    <source>
        <dbReference type="EMBL" id="MFD3393766.1"/>
    </source>
</evidence>
<evidence type="ECO:0000256" key="5">
    <source>
        <dbReference type="ARBA" id="ARBA00022618"/>
    </source>
</evidence>
<reference evidence="14 15" key="1">
    <citation type="submission" date="2024-03" db="EMBL/GenBank/DDBJ databases">
        <title>Aquirufa genome sequencing.</title>
        <authorList>
            <person name="Pitt A."/>
            <person name="Hahn M.W."/>
        </authorList>
    </citation>
    <scope>NUCLEOTIDE SEQUENCE [LARGE SCALE GENOMIC DNA]</scope>
    <source>
        <strain evidence="14 15">OSTEICH-129V</strain>
    </source>
</reference>
<dbReference type="EMBL" id="JBBKXZ010000001">
    <property type="protein sequence ID" value="MFD3393766.1"/>
    <property type="molecule type" value="Genomic_DNA"/>
</dbReference>